<gene>
    <name evidence="1" type="ORF">FC756_12840</name>
</gene>
<name>A0A4U2Z462_9BACI</name>
<reference evidence="1 2" key="1">
    <citation type="submission" date="2019-04" db="EMBL/GenBank/DDBJ databases">
        <title>Lysinibacillus genome sequencing.</title>
        <authorList>
            <person name="Dunlap C."/>
        </authorList>
    </citation>
    <scope>NUCLEOTIDE SEQUENCE [LARGE SCALE GENOMIC DNA]</scope>
    <source>
        <strain evidence="1 2">CCTCC AB 2010389</strain>
    </source>
</reference>
<protein>
    <submittedName>
        <fullName evidence="1">Uncharacterized protein</fullName>
    </submittedName>
</protein>
<dbReference type="AlphaFoldDB" id="A0A4U2Z462"/>
<dbReference type="EMBL" id="SZPU01000047">
    <property type="protein sequence ID" value="TKI67551.1"/>
    <property type="molecule type" value="Genomic_DNA"/>
</dbReference>
<organism evidence="1 2">
    <name type="scientific">Lysinibacillus mangiferihumi</name>
    <dbReference type="NCBI Taxonomy" id="1130819"/>
    <lineage>
        <taxon>Bacteria</taxon>
        <taxon>Bacillati</taxon>
        <taxon>Bacillota</taxon>
        <taxon>Bacilli</taxon>
        <taxon>Bacillales</taxon>
        <taxon>Bacillaceae</taxon>
        <taxon>Lysinibacillus</taxon>
    </lineage>
</organism>
<evidence type="ECO:0000313" key="1">
    <source>
        <dbReference type="EMBL" id="TKI67551.1"/>
    </source>
</evidence>
<dbReference type="RefSeq" id="WP_137067768.1">
    <property type="nucleotide sequence ID" value="NZ_PYWM01000060.1"/>
</dbReference>
<comment type="caution">
    <text evidence="1">The sequence shown here is derived from an EMBL/GenBank/DDBJ whole genome shotgun (WGS) entry which is preliminary data.</text>
</comment>
<sequence length="187" mass="22063">MININYFWQISKYKDDEYPLNQQGGSPTWTSVSDIGTRYNRRIFTVNEYLTMEETFIKAIQVFMTSSTSTKLMVKQLEKSLSLEVIEDDIVKKGFSLEESKEMLNYFQIVEQGMSISFAEVEFIIRLALREYIWVELESETMFVRFDYDYYVDIGSTERCDEAVKQVCKMNMSVNLWDKPYPFSSST</sequence>
<evidence type="ECO:0000313" key="2">
    <source>
        <dbReference type="Proteomes" id="UP000308744"/>
    </source>
</evidence>
<dbReference type="Proteomes" id="UP000308744">
    <property type="component" value="Unassembled WGS sequence"/>
</dbReference>
<accession>A0A4U2Z462</accession>
<proteinExistence type="predicted"/>
<keyword evidence="2" id="KW-1185">Reference proteome</keyword>